<sequence>MLDLYANKLPNYVDKSKSDPLEVKHMKCVPQQEESSSIGVFDMRSIDINAKYHLQRYATIMWHYGRTRMMMA</sequence>
<keyword evidence="2" id="KW-1185">Reference proteome</keyword>
<evidence type="ECO:0000313" key="2">
    <source>
        <dbReference type="Proteomes" id="UP001371456"/>
    </source>
</evidence>
<gene>
    <name evidence="1" type="ORF">RDI58_011110</name>
</gene>
<organism evidence="1 2">
    <name type="scientific">Solanum bulbocastanum</name>
    <name type="common">Wild potato</name>
    <dbReference type="NCBI Taxonomy" id="147425"/>
    <lineage>
        <taxon>Eukaryota</taxon>
        <taxon>Viridiplantae</taxon>
        <taxon>Streptophyta</taxon>
        <taxon>Embryophyta</taxon>
        <taxon>Tracheophyta</taxon>
        <taxon>Spermatophyta</taxon>
        <taxon>Magnoliopsida</taxon>
        <taxon>eudicotyledons</taxon>
        <taxon>Gunneridae</taxon>
        <taxon>Pentapetalae</taxon>
        <taxon>asterids</taxon>
        <taxon>lamiids</taxon>
        <taxon>Solanales</taxon>
        <taxon>Solanaceae</taxon>
        <taxon>Solanoideae</taxon>
        <taxon>Solaneae</taxon>
        <taxon>Solanum</taxon>
    </lineage>
</organism>
<accession>A0AAN8TQP5</accession>
<reference evidence="1 2" key="1">
    <citation type="submission" date="2024-02" db="EMBL/GenBank/DDBJ databases">
        <title>de novo genome assembly of Solanum bulbocastanum strain 11H21.</title>
        <authorList>
            <person name="Hosaka A.J."/>
        </authorList>
    </citation>
    <scope>NUCLEOTIDE SEQUENCE [LARGE SCALE GENOMIC DNA]</scope>
    <source>
        <tissue evidence="1">Young leaves</tissue>
    </source>
</reference>
<evidence type="ECO:0000313" key="1">
    <source>
        <dbReference type="EMBL" id="KAK6792029.1"/>
    </source>
</evidence>
<dbReference type="AlphaFoldDB" id="A0AAN8TQP5"/>
<dbReference type="EMBL" id="JBANQN010000004">
    <property type="protein sequence ID" value="KAK6792029.1"/>
    <property type="molecule type" value="Genomic_DNA"/>
</dbReference>
<name>A0AAN8TQP5_SOLBU</name>
<proteinExistence type="predicted"/>
<protein>
    <submittedName>
        <fullName evidence="1">Uncharacterized protein</fullName>
    </submittedName>
</protein>
<comment type="caution">
    <text evidence="1">The sequence shown here is derived from an EMBL/GenBank/DDBJ whole genome shotgun (WGS) entry which is preliminary data.</text>
</comment>
<dbReference type="Proteomes" id="UP001371456">
    <property type="component" value="Unassembled WGS sequence"/>
</dbReference>